<evidence type="ECO:0008006" key="3">
    <source>
        <dbReference type="Google" id="ProtNLM"/>
    </source>
</evidence>
<keyword evidence="2" id="KW-1185">Reference proteome</keyword>
<organism evidence="1 2">
    <name type="scientific">Pisolithus tinctorius Marx 270</name>
    <dbReference type="NCBI Taxonomy" id="870435"/>
    <lineage>
        <taxon>Eukaryota</taxon>
        <taxon>Fungi</taxon>
        <taxon>Dikarya</taxon>
        <taxon>Basidiomycota</taxon>
        <taxon>Agaricomycotina</taxon>
        <taxon>Agaricomycetes</taxon>
        <taxon>Agaricomycetidae</taxon>
        <taxon>Boletales</taxon>
        <taxon>Sclerodermatineae</taxon>
        <taxon>Pisolithaceae</taxon>
        <taxon>Pisolithus</taxon>
    </lineage>
</organism>
<gene>
    <name evidence="1" type="ORF">M404DRAFT_25044</name>
</gene>
<proteinExistence type="predicted"/>
<reference evidence="1 2" key="1">
    <citation type="submission" date="2014-04" db="EMBL/GenBank/DDBJ databases">
        <authorList>
            <consortium name="DOE Joint Genome Institute"/>
            <person name="Kuo A."/>
            <person name="Kohler A."/>
            <person name="Costa M.D."/>
            <person name="Nagy L.G."/>
            <person name="Floudas D."/>
            <person name="Copeland A."/>
            <person name="Barry K.W."/>
            <person name="Cichocki N."/>
            <person name="Veneault-Fourrey C."/>
            <person name="LaButti K."/>
            <person name="Lindquist E.A."/>
            <person name="Lipzen A."/>
            <person name="Lundell T."/>
            <person name="Morin E."/>
            <person name="Murat C."/>
            <person name="Sun H."/>
            <person name="Tunlid A."/>
            <person name="Henrissat B."/>
            <person name="Grigoriev I.V."/>
            <person name="Hibbett D.S."/>
            <person name="Martin F."/>
            <person name="Nordberg H.P."/>
            <person name="Cantor M.N."/>
            <person name="Hua S.X."/>
        </authorList>
    </citation>
    <scope>NUCLEOTIDE SEQUENCE [LARGE SCALE GENOMIC DNA]</scope>
    <source>
        <strain evidence="1 2">Marx 270</strain>
    </source>
</reference>
<dbReference type="HOGENOM" id="CLU_049840_3_0_1"/>
<dbReference type="Gene3D" id="3.60.10.10">
    <property type="entry name" value="Endonuclease/exonuclease/phosphatase"/>
    <property type="match status" value="1"/>
</dbReference>
<reference evidence="2" key="2">
    <citation type="submission" date="2015-01" db="EMBL/GenBank/DDBJ databases">
        <title>Evolutionary Origins and Diversification of the Mycorrhizal Mutualists.</title>
        <authorList>
            <consortium name="DOE Joint Genome Institute"/>
            <consortium name="Mycorrhizal Genomics Consortium"/>
            <person name="Kohler A."/>
            <person name="Kuo A."/>
            <person name="Nagy L.G."/>
            <person name="Floudas D."/>
            <person name="Copeland A."/>
            <person name="Barry K.W."/>
            <person name="Cichocki N."/>
            <person name="Veneault-Fourrey C."/>
            <person name="LaButti K."/>
            <person name="Lindquist E.A."/>
            <person name="Lipzen A."/>
            <person name="Lundell T."/>
            <person name="Morin E."/>
            <person name="Murat C."/>
            <person name="Riley R."/>
            <person name="Ohm R."/>
            <person name="Sun H."/>
            <person name="Tunlid A."/>
            <person name="Henrissat B."/>
            <person name="Grigoriev I.V."/>
            <person name="Hibbett D.S."/>
            <person name="Martin F."/>
        </authorList>
    </citation>
    <scope>NUCLEOTIDE SEQUENCE [LARGE SCALE GENOMIC DNA]</scope>
    <source>
        <strain evidence="2">Marx 270</strain>
    </source>
</reference>
<name>A0A0C3J9K9_PISTI</name>
<dbReference type="SUPFAM" id="SSF56219">
    <property type="entry name" value="DNase I-like"/>
    <property type="match status" value="1"/>
</dbReference>
<dbReference type="EMBL" id="KN831965">
    <property type="protein sequence ID" value="KIO05733.1"/>
    <property type="molecule type" value="Genomic_DNA"/>
</dbReference>
<sequence>MSPAPPQAQQTMNKCIHSNIKVASLNMKGHFHEGNNKWLHINQQMRDDHLAILALQETHLDETQAASLNDTFIDTLHIITSTDPDHPLARGVAIALNKCLVKMHEEKLNILNIYAPNDPSENQWFWETIHDNIINLPQPDMLLGNFNIVEDSID</sequence>
<accession>A0A0C3J9K9</accession>
<dbReference type="InParanoid" id="A0A0C3J9K9"/>
<dbReference type="OrthoDB" id="3264871at2759"/>
<evidence type="ECO:0000313" key="2">
    <source>
        <dbReference type="Proteomes" id="UP000054217"/>
    </source>
</evidence>
<dbReference type="InterPro" id="IPR036691">
    <property type="entry name" value="Endo/exonu/phosph_ase_sf"/>
</dbReference>
<protein>
    <recommendedName>
        <fullName evidence="3">Endonuclease/exonuclease/phosphatase domain-containing protein</fullName>
    </recommendedName>
</protein>
<dbReference type="AlphaFoldDB" id="A0A0C3J9K9"/>
<evidence type="ECO:0000313" key="1">
    <source>
        <dbReference type="EMBL" id="KIO05733.1"/>
    </source>
</evidence>
<dbReference type="Proteomes" id="UP000054217">
    <property type="component" value="Unassembled WGS sequence"/>
</dbReference>